<evidence type="ECO:0000256" key="1">
    <source>
        <dbReference type="SAM" id="SignalP"/>
    </source>
</evidence>
<dbReference type="KEGG" id="tet:TTHERM_00606990"/>
<dbReference type="InParanoid" id="Q22YJ2"/>
<evidence type="ECO:0000313" key="3">
    <source>
        <dbReference type="Proteomes" id="UP000009168"/>
    </source>
</evidence>
<evidence type="ECO:0000313" key="2">
    <source>
        <dbReference type="EMBL" id="EAR90293.1"/>
    </source>
</evidence>
<protein>
    <submittedName>
        <fullName evidence="2">Immobilization antigen</fullName>
    </submittedName>
</protein>
<dbReference type="EMBL" id="GG662800">
    <property type="protein sequence ID" value="EAR90293.1"/>
    <property type="molecule type" value="Genomic_DNA"/>
</dbReference>
<feature type="chain" id="PRO_5004201733" evidence="1">
    <location>
        <begin position="21"/>
        <end position="553"/>
    </location>
</feature>
<name>Q22YJ2_TETTS</name>
<keyword evidence="3" id="KW-1185">Reference proteome</keyword>
<dbReference type="AlphaFoldDB" id="Q22YJ2"/>
<dbReference type="RefSeq" id="XP_001010538.1">
    <property type="nucleotide sequence ID" value="XM_001010538.1"/>
</dbReference>
<dbReference type="Proteomes" id="UP000009168">
    <property type="component" value="Unassembled WGS sequence"/>
</dbReference>
<sequence length="553" mass="55342">MNKLLAILAIISITASSVNANSIGSDTPCGTPTSRGMNSQDCQYCGSTSDISNLFQPSGSPNCVVKDCSLAPGTNLNGYMCASCNGVSGANQVYSGGQLFEVDTCVASCDPGFQVDSSYNCFSVGGVDVGCGTPSSINSANCNACGPSTTVRNFFKVSATPNCKVIDCTGDPSTNLNGWICKSCNGAILAHPAYSAGKFFSGTSCVASCPIGYAADSSNTCIAINGADVGCGTANSAGAKATDCKGCGANSTIQNLFTPSGTPNCQVTDCTADPGSNLNGWMCKSCNGNTVAHAAYSAGKFFIGTTCVASCPMGYVADKNNVCQAINGANVGCGTANSAGAKATDCKGCGANSTIQNLFTPSGTPNCQVTDCTADPGSNLNGWMCKSCNGATLAHAAYSAGKFFSGTSCVASCPIGYAADQNNVCQATNGADVGCGTANSAGAKATDCKGCGANSTIQNLFTPSGTPNCQVTDCTADPGSNLNGWMCKSCNGNTVAHTAYSAGKLLSGTTCAASCPTGYNADSNNICQADLTSTTGSYLLTLAFTMLLLCLLI</sequence>
<gene>
    <name evidence="2" type="ORF">TTHERM_00606990</name>
</gene>
<dbReference type="GeneID" id="7836516"/>
<reference evidence="3" key="1">
    <citation type="journal article" date="2006" name="PLoS Biol.">
        <title>Macronuclear genome sequence of the ciliate Tetrahymena thermophila, a model eukaryote.</title>
        <authorList>
            <person name="Eisen J.A."/>
            <person name="Coyne R.S."/>
            <person name="Wu M."/>
            <person name="Wu D."/>
            <person name="Thiagarajan M."/>
            <person name="Wortman J.R."/>
            <person name="Badger J.H."/>
            <person name="Ren Q."/>
            <person name="Amedeo P."/>
            <person name="Jones K.M."/>
            <person name="Tallon L.J."/>
            <person name="Delcher A.L."/>
            <person name="Salzberg S.L."/>
            <person name="Silva J.C."/>
            <person name="Haas B.J."/>
            <person name="Majoros W.H."/>
            <person name="Farzad M."/>
            <person name="Carlton J.M."/>
            <person name="Smith R.K. Jr."/>
            <person name="Garg J."/>
            <person name="Pearlman R.E."/>
            <person name="Karrer K.M."/>
            <person name="Sun L."/>
            <person name="Manning G."/>
            <person name="Elde N.C."/>
            <person name="Turkewitz A.P."/>
            <person name="Asai D.J."/>
            <person name="Wilkes D.E."/>
            <person name="Wang Y."/>
            <person name="Cai H."/>
            <person name="Collins K."/>
            <person name="Stewart B.A."/>
            <person name="Lee S.R."/>
            <person name="Wilamowska K."/>
            <person name="Weinberg Z."/>
            <person name="Ruzzo W.L."/>
            <person name="Wloga D."/>
            <person name="Gaertig J."/>
            <person name="Frankel J."/>
            <person name="Tsao C.-C."/>
            <person name="Gorovsky M.A."/>
            <person name="Keeling P.J."/>
            <person name="Waller R.F."/>
            <person name="Patron N.J."/>
            <person name="Cherry J.M."/>
            <person name="Stover N.A."/>
            <person name="Krieger C.J."/>
            <person name="del Toro C."/>
            <person name="Ryder H.F."/>
            <person name="Williamson S.C."/>
            <person name="Barbeau R.A."/>
            <person name="Hamilton E.P."/>
            <person name="Orias E."/>
        </authorList>
    </citation>
    <scope>NUCLEOTIDE SEQUENCE [LARGE SCALE GENOMIC DNA]</scope>
    <source>
        <strain evidence="3">SB210</strain>
    </source>
</reference>
<accession>Q22YJ2</accession>
<feature type="signal peptide" evidence="1">
    <location>
        <begin position="1"/>
        <end position="20"/>
    </location>
</feature>
<keyword evidence="1" id="KW-0732">Signal</keyword>
<dbReference type="HOGENOM" id="CLU_029317_0_0_1"/>
<organism evidence="2 3">
    <name type="scientific">Tetrahymena thermophila (strain SB210)</name>
    <dbReference type="NCBI Taxonomy" id="312017"/>
    <lineage>
        <taxon>Eukaryota</taxon>
        <taxon>Sar</taxon>
        <taxon>Alveolata</taxon>
        <taxon>Ciliophora</taxon>
        <taxon>Intramacronucleata</taxon>
        <taxon>Oligohymenophorea</taxon>
        <taxon>Hymenostomatida</taxon>
        <taxon>Tetrahymenina</taxon>
        <taxon>Tetrahymenidae</taxon>
        <taxon>Tetrahymena</taxon>
    </lineage>
</organism>
<proteinExistence type="predicted"/>